<dbReference type="GO" id="GO:0003724">
    <property type="term" value="F:RNA helicase activity"/>
    <property type="evidence" value="ECO:0007669"/>
    <property type="project" value="UniProtKB-EC"/>
</dbReference>
<keyword evidence="4 6" id="KW-0067">ATP-binding</keyword>
<evidence type="ECO:0000256" key="5">
    <source>
        <dbReference type="ARBA" id="ARBA00022884"/>
    </source>
</evidence>
<dbReference type="EC" id="3.6.4.13" evidence="6"/>
<dbReference type="GO" id="GO:0016787">
    <property type="term" value="F:hydrolase activity"/>
    <property type="evidence" value="ECO:0007669"/>
    <property type="project" value="UniProtKB-KW"/>
</dbReference>
<comment type="function">
    <text evidence="6">RNA helicase.</text>
</comment>
<feature type="non-terminal residue" evidence="8">
    <location>
        <position position="1"/>
    </location>
</feature>
<gene>
    <name evidence="8" type="ORF">BVRB_041210</name>
</gene>
<evidence type="ECO:0000256" key="2">
    <source>
        <dbReference type="ARBA" id="ARBA00022801"/>
    </source>
</evidence>
<comment type="catalytic activity">
    <reaction evidence="6">
        <text>ATP + H2O = ADP + phosphate + H(+)</text>
        <dbReference type="Rhea" id="RHEA:13065"/>
        <dbReference type="ChEBI" id="CHEBI:15377"/>
        <dbReference type="ChEBI" id="CHEBI:15378"/>
        <dbReference type="ChEBI" id="CHEBI:30616"/>
        <dbReference type="ChEBI" id="CHEBI:43474"/>
        <dbReference type="ChEBI" id="CHEBI:456216"/>
        <dbReference type="EC" id="3.6.4.13"/>
    </reaction>
</comment>
<feature type="domain" description="Helicase C-terminal" evidence="7">
    <location>
        <begin position="1"/>
        <end position="75"/>
    </location>
</feature>
<dbReference type="InterPro" id="IPR025313">
    <property type="entry name" value="SPB4-like_CTE"/>
</dbReference>
<dbReference type="Gramene" id="KMS64927">
    <property type="protein sequence ID" value="KMS64927"/>
    <property type="gene ID" value="BVRB_041210"/>
</dbReference>
<sequence>WIIQFDPPSDTKEYIHRVGRTARGVQGATGKALLFLLPQELRFIHHLKYAKIPLSEFEFPQNKIANVQSQLENLIDKTYYLHKSAREAYRAYIQGYAQASMKDVFDVHQLDLEKVALSFGFTSPPKVPLKISLTGKQAKRARHGFSEE</sequence>
<evidence type="ECO:0000313" key="9">
    <source>
        <dbReference type="Proteomes" id="UP000035740"/>
    </source>
</evidence>
<name>A0A0J7YMV0_BETVV</name>
<comment type="similarity">
    <text evidence="6">Belongs to the DEAD box helicase family.</text>
</comment>
<dbReference type="OrthoDB" id="10259640at2759"/>
<dbReference type="Proteomes" id="UP000035740">
    <property type="component" value="Unassembled WGS sequence"/>
</dbReference>
<organism evidence="8 9">
    <name type="scientific">Beta vulgaris subsp. vulgaris</name>
    <name type="common">Beet</name>
    <dbReference type="NCBI Taxonomy" id="3555"/>
    <lineage>
        <taxon>Eukaryota</taxon>
        <taxon>Viridiplantae</taxon>
        <taxon>Streptophyta</taxon>
        <taxon>Embryophyta</taxon>
        <taxon>Tracheophyta</taxon>
        <taxon>Spermatophyta</taxon>
        <taxon>Magnoliopsida</taxon>
        <taxon>eudicotyledons</taxon>
        <taxon>Gunneridae</taxon>
        <taxon>Pentapetalae</taxon>
        <taxon>Caryophyllales</taxon>
        <taxon>Chenopodiaceae</taxon>
        <taxon>Betoideae</taxon>
        <taxon>Beta</taxon>
    </lineage>
</organism>
<dbReference type="Gene3D" id="3.40.50.300">
    <property type="entry name" value="P-loop containing nucleotide triphosphate hydrolases"/>
    <property type="match status" value="1"/>
</dbReference>
<evidence type="ECO:0000256" key="4">
    <source>
        <dbReference type="ARBA" id="ARBA00022840"/>
    </source>
</evidence>
<dbReference type="Pfam" id="PF13959">
    <property type="entry name" value="CTE_SPB4"/>
    <property type="match status" value="1"/>
</dbReference>
<accession>A0A0J7YMV0</accession>
<evidence type="ECO:0000256" key="3">
    <source>
        <dbReference type="ARBA" id="ARBA00022806"/>
    </source>
</evidence>
<dbReference type="PANTHER" id="PTHR24031">
    <property type="entry name" value="RNA HELICASE"/>
    <property type="match status" value="1"/>
</dbReference>
<evidence type="ECO:0000256" key="6">
    <source>
        <dbReference type="RuleBase" id="RU365068"/>
    </source>
</evidence>
<dbReference type="PROSITE" id="PS51194">
    <property type="entry name" value="HELICASE_CTER"/>
    <property type="match status" value="1"/>
</dbReference>
<dbReference type="InterPro" id="IPR001650">
    <property type="entry name" value="Helicase_C-like"/>
</dbReference>
<proteinExistence type="inferred from homology"/>
<dbReference type="GO" id="GO:0003723">
    <property type="term" value="F:RNA binding"/>
    <property type="evidence" value="ECO:0007669"/>
    <property type="project" value="UniProtKB-UniRule"/>
</dbReference>
<feature type="non-terminal residue" evidence="8">
    <location>
        <position position="148"/>
    </location>
</feature>
<reference evidence="8 9" key="1">
    <citation type="journal article" date="2014" name="Nature">
        <title>The genome of the recently domesticated crop plant sugar beet (Beta vulgaris).</title>
        <authorList>
            <person name="Dohm J.C."/>
            <person name="Minoche A.E."/>
            <person name="Holtgrawe D."/>
            <person name="Capella-Gutierrez S."/>
            <person name="Zakrzewski F."/>
            <person name="Tafer H."/>
            <person name="Rupp O."/>
            <person name="Sorensen T.R."/>
            <person name="Stracke R."/>
            <person name="Reinhardt R."/>
            <person name="Goesmann A."/>
            <person name="Kraft T."/>
            <person name="Schulz B."/>
            <person name="Stadler P.F."/>
            <person name="Schmidt T."/>
            <person name="Gabaldon T."/>
            <person name="Lehrach H."/>
            <person name="Weisshaar B."/>
            <person name="Himmelbauer H."/>
        </authorList>
    </citation>
    <scope>NUCLEOTIDE SEQUENCE [LARGE SCALE GENOMIC DNA]</scope>
    <source>
        <tissue evidence="8">Taproot</tissue>
    </source>
</reference>
<keyword evidence="3 6" id="KW-0347">Helicase</keyword>
<evidence type="ECO:0000256" key="1">
    <source>
        <dbReference type="ARBA" id="ARBA00022741"/>
    </source>
</evidence>
<dbReference type="SMART" id="SM01178">
    <property type="entry name" value="DUF4217"/>
    <property type="match status" value="1"/>
</dbReference>
<dbReference type="GO" id="GO:0005524">
    <property type="term" value="F:ATP binding"/>
    <property type="evidence" value="ECO:0007669"/>
    <property type="project" value="UniProtKB-UniRule"/>
</dbReference>
<protein>
    <recommendedName>
        <fullName evidence="6">ATP-dependent RNA helicase</fullName>
        <ecNumber evidence="6">3.6.4.13</ecNumber>
    </recommendedName>
</protein>
<dbReference type="EMBL" id="KQ118488">
    <property type="protein sequence ID" value="KMS64927.1"/>
    <property type="molecule type" value="Genomic_DNA"/>
</dbReference>
<keyword evidence="1 6" id="KW-0547">Nucleotide-binding</keyword>
<dbReference type="AlphaFoldDB" id="A0A0J7YMV0"/>
<keyword evidence="5 6" id="KW-0694">RNA-binding</keyword>
<keyword evidence="9" id="KW-1185">Reference proteome</keyword>
<evidence type="ECO:0000313" key="8">
    <source>
        <dbReference type="EMBL" id="KMS64927.1"/>
    </source>
</evidence>
<evidence type="ECO:0000259" key="7">
    <source>
        <dbReference type="PROSITE" id="PS51194"/>
    </source>
</evidence>
<keyword evidence="2 6" id="KW-0378">Hydrolase</keyword>
<comment type="domain">
    <text evidence="6">The Q motif is unique to and characteristic of the DEAD box family of RNA helicases and controls ATP binding and hydrolysis.</text>
</comment>
<dbReference type="InterPro" id="IPR027417">
    <property type="entry name" value="P-loop_NTPase"/>
</dbReference>
<dbReference type="SUPFAM" id="SSF52540">
    <property type="entry name" value="P-loop containing nucleoside triphosphate hydrolases"/>
    <property type="match status" value="1"/>
</dbReference>